<sequence length="48" mass="4923">MGAAHIVSGWFTLEEDIAGVGHCAVIASASVEAFGQAADVFSAERTGW</sequence>
<name>A0ABV4STJ1_9ACTN</name>
<evidence type="ECO:0000313" key="1">
    <source>
        <dbReference type="EMBL" id="MFA3841779.1"/>
    </source>
</evidence>
<dbReference type="Proteomes" id="UP001571476">
    <property type="component" value="Unassembled WGS sequence"/>
</dbReference>
<evidence type="ECO:0000313" key="2">
    <source>
        <dbReference type="Proteomes" id="UP001571476"/>
    </source>
</evidence>
<dbReference type="EMBL" id="JBGOSP010000028">
    <property type="protein sequence ID" value="MFA3841779.1"/>
    <property type="molecule type" value="Genomic_DNA"/>
</dbReference>
<organism evidence="1 2">
    <name type="scientific">Streptomyces aureus</name>
    <dbReference type="NCBI Taxonomy" id="193461"/>
    <lineage>
        <taxon>Bacteria</taxon>
        <taxon>Bacillati</taxon>
        <taxon>Actinomycetota</taxon>
        <taxon>Actinomycetes</taxon>
        <taxon>Kitasatosporales</taxon>
        <taxon>Streptomycetaceae</taxon>
        <taxon>Streptomyces</taxon>
    </lineage>
</organism>
<gene>
    <name evidence="1" type="ORF">ACEG43_37275</name>
</gene>
<reference evidence="1 2" key="1">
    <citation type="submission" date="2024-08" db="EMBL/GenBank/DDBJ databases">
        <title>Genome sequence of Streptomyces aureus CACIA-1.46HGO.</title>
        <authorList>
            <person name="Evangelista-Martinez Z."/>
        </authorList>
    </citation>
    <scope>NUCLEOTIDE SEQUENCE [LARGE SCALE GENOMIC DNA]</scope>
    <source>
        <strain evidence="1 2">CACIA-1.46HGO</strain>
    </source>
</reference>
<protein>
    <submittedName>
        <fullName evidence="1">Uncharacterized protein</fullName>
    </submittedName>
</protein>
<dbReference type="RefSeq" id="WP_372565921.1">
    <property type="nucleotide sequence ID" value="NZ_JBGOSP010000028.1"/>
</dbReference>
<keyword evidence="2" id="KW-1185">Reference proteome</keyword>
<proteinExistence type="predicted"/>
<comment type="caution">
    <text evidence="1">The sequence shown here is derived from an EMBL/GenBank/DDBJ whole genome shotgun (WGS) entry which is preliminary data.</text>
</comment>
<accession>A0ABV4STJ1</accession>